<dbReference type="InterPro" id="IPR038716">
    <property type="entry name" value="P1/P2_N_sf"/>
</dbReference>
<dbReference type="CDD" id="cd05833">
    <property type="entry name" value="Ribosomal_P2"/>
    <property type="match status" value="1"/>
</dbReference>
<gene>
    <name evidence="9" type="primary">rplP2</name>
</gene>
<dbReference type="InterPro" id="IPR001859">
    <property type="entry name" value="Ribosomal_P1/P2_euk"/>
</dbReference>
<comment type="function">
    <text evidence="1">Plays an important role in the elongation step of protein synthesis.</text>
</comment>
<keyword evidence="3" id="KW-0597">Phosphoprotein</keyword>
<organism evidence="9">
    <name type="scientific">Sycon ciliatum</name>
    <dbReference type="NCBI Taxonomy" id="27933"/>
    <lineage>
        <taxon>Eukaryota</taxon>
        <taxon>Metazoa</taxon>
        <taxon>Porifera</taxon>
        <taxon>Calcarea</taxon>
        <taxon>Calcaronea</taxon>
        <taxon>Leucosolenida</taxon>
        <taxon>Sycettidae</taxon>
        <taxon>Sycon</taxon>
    </lineage>
</organism>
<dbReference type="FunFam" id="1.10.10.1410:FF:000002">
    <property type="entry name" value="60S acidic ribosomal protein P2"/>
    <property type="match status" value="1"/>
</dbReference>
<evidence type="ECO:0000256" key="7">
    <source>
        <dbReference type="ARBA" id="ARBA00035443"/>
    </source>
</evidence>
<evidence type="ECO:0000313" key="9">
    <source>
        <dbReference type="EMBL" id="CCQ18608.1"/>
    </source>
</evidence>
<feature type="compositionally biased region" description="Acidic residues" evidence="8">
    <location>
        <begin position="92"/>
        <end position="102"/>
    </location>
</feature>
<dbReference type="Gene3D" id="1.10.10.1410">
    <property type="match status" value="1"/>
</dbReference>
<name>M1XYC1_9METZ</name>
<dbReference type="InterPro" id="IPR044076">
    <property type="entry name" value="Ribosomal_P2"/>
</dbReference>
<dbReference type="PRINTS" id="PR00456">
    <property type="entry name" value="RIBOSOMALP2"/>
</dbReference>
<proteinExistence type="evidence at transcript level"/>
<evidence type="ECO:0000256" key="5">
    <source>
        <dbReference type="ARBA" id="ARBA00023274"/>
    </source>
</evidence>
<dbReference type="GO" id="GO:0003735">
    <property type="term" value="F:structural constituent of ribosome"/>
    <property type="evidence" value="ECO:0007669"/>
    <property type="project" value="InterPro"/>
</dbReference>
<dbReference type="Pfam" id="PF00428">
    <property type="entry name" value="Ribosomal_60s"/>
    <property type="match status" value="1"/>
</dbReference>
<dbReference type="GO" id="GO:0022625">
    <property type="term" value="C:cytosolic large ribosomal subunit"/>
    <property type="evidence" value="ECO:0007669"/>
    <property type="project" value="InterPro"/>
</dbReference>
<evidence type="ECO:0000256" key="4">
    <source>
        <dbReference type="ARBA" id="ARBA00022980"/>
    </source>
</evidence>
<keyword evidence="4 9" id="KW-0689">Ribosomal protein</keyword>
<dbReference type="EMBL" id="HF570291">
    <property type="protein sequence ID" value="CCQ18608.1"/>
    <property type="molecule type" value="mRNA"/>
</dbReference>
<sequence>MRYVAAYLLATLGGNASPSLKDIKAILASVGIDCDDAMAQTVIKNLAGKDVNEVIAAGSSKLASVPSGGAAPAAAAPAAAAEEKKEVKKEEEKEEEESDDDMGFGLFD</sequence>
<feature type="compositionally biased region" description="Low complexity" evidence="8">
    <location>
        <begin position="70"/>
        <end position="80"/>
    </location>
</feature>
<feature type="compositionally biased region" description="Basic and acidic residues" evidence="8">
    <location>
        <begin position="81"/>
        <end position="91"/>
    </location>
</feature>
<keyword evidence="5" id="KW-0687">Ribonucleoprotein</keyword>
<comment type="similarity">
    <text evidence="2">Belongs to the eukaryotic ribosomal protein P1/P2 family.</text>
</comment>
<evidence type="ECO:0000256" key="3">
    <source>
        <dbReference type="ARBA" id="ARBA00022553"/>
    </source>
</evidence>
<dbReference type="InterPro" id="IPR027534">
    <property type="entry name" value="Ribosomal_P1/P2"/>
</dbReference>
<evidence type="ECO:0000256" key="1">
    <source>
        <dbReference type="ARBA" id="ARBA00003362"/>
    </source>
</evidence>
<evidence type="ECO:0000256" key="8">
    <source>
        <dbReference type="SAM" id="MobiDB-lite"/>
    </source>
</evidence>
<protein>
    <recommendedName>
        <fullName evidence="6">Large ribosomal subunit protein P2</fullName>
    </recommendedName>
    <alternativeName>
        <fullName evidence="7">60S acidic ribosomal protein P2</fullName>
    </alternativeName>
</protein>
<dbReference type="AlphaFoldDB" id="M1XYC1"/>
<dbReference type="GO" id="GO:0002182">
    <property type="term" value="P:cytoplasmic translational elongation"/>
    <property type="evidence" value="ECO:0007669"/>
    <property type="project" value="InterPro"/>
</dbReference>
<accession>M1XYC1</accession>
<dbReference type="PANTHER" id="PTHR21141">
    <property type="entry name" value="60S ACIDIC RIBOSOMAL PROTEIN FAMILY MEMBER"/>
    <property type="match status" value="1"/>
</dbReference>
<dbReference type="HAMAP" id="MF_01478">
    <property type="entry name" value="Ribosomal_L12_arch"/>
    <property type="match status" value="1"/>
</dbReference>
<evidence type="ECO:0000256" key="2">
    <source>
        <dbReference type="ARBA" id="ARBA00005436"/>
    </source>
</evidence>
<reference evidence="9" key="1">
    <citation type="journal article" date="2013" name="Mol. Phylogenet. Evol.">
        <title>Distribution and evolutionary dynamics of Stowaway Miniature Inverted repeat Transposable Elements (MITEs) in grasses.</title>
        <authorList>
            <person name="Minaya M."/>
            <person name="Pimentel M."/>
            <person name="Mason-Gamer R."/>
            <person name="Catalan P."/>
        </authorList>
    </citation>
    <scope>NUCLEOTIDE SEQUENCE</scope>
</reference>
<evidence type="ECO:0000256" key="6">
    <source>
        <dbReference type="ARBA" id="ARBA00035301"/>
    </source>
</evidence>
<dbReference type="PANTHER" id="PTHR21141:SF5">
    <property type="entry name" value="LARGE RIBOSOMAL SUBUNIT PROTEIN P2"/>
    <property type="match status" value="1"/>
</dbReference>
<feature type="region of interest" description="Disordered" evidence="8">
    <location>
        <begin position="62"/>
        <end position="108"/>
    </location>
</feature>